<reference evidence="3" key="1">
    <citation type="submission" date="2022-11" db="UniProtKB">
        <authorList>
            <consortium name="WormBaseParasite"/>
        </authorList>
    </citation>
    <scope>IDENTIFICATION</scope>
</reference>
<protein>
    <submittedName>
        <fullName evidence="3">Uncharacterized protein</fullName>
    </submittedName>
</protein>
<keyword evidence="1" id="KW-0812">Transmembrane</keyword>
<name>A0A914QS96_9BILA</name>
<dbReference type="SUPFAM" id="SSF103473">
    <property type="entry name" value="MFS general substrate transporter"/>
    <property type="match status" value="1"/>
</dbReference>
<dbReference type="Proteomes" id="UP000887578">
    <property type="component" value="Unplaced"/>
</dbReference>
<feature type="transmembrane region" description="Helical" evidence="1">
    <location>
        <begin position="78"/>
        <end position="96"/>
    </location>
</feature>
<accession>A0A914QS96</accession>
<evidence type="ECO:0000256" key="1">
    <source>
        <dbReference type="SAM" id="Phobius"/>
    </source>
</evidence>
<feature type="transmembrane region" description="Helical" evidence="1">
    <location>
        <begin position="41"/>
        <end position="66"/>
    </location>
</feature>
<keyword evidence="1" id="KW-1133">Transmembrane helix</keyword>
<evidence type="ECO:0000313" key="2">
    <source>
        <dbReference type="Proteomes" id="UP000887578"/>
    </source>
</evidence>
<keyword evidence="2" id="KW-1185">Reference proteome</keyword>
<keyword evidence="1" id="KW-0472">Membrane</keyword>
<sequence length="100" mass="10724">MVDDNNIIRDGDYISEYDYQQDGRNEETIVDGLPTPPDGGYGWVIVIAAFLSNFLVDGIANAFGAFMPSFETEFQSSTAATSVSVIGSLLIGSYLLSGTN</sequence>
<organism evidence="2 3">
    <name type="scientific">Panagrolaimus davidi</name>
    <dbReference type="NCBI Taxonomy" id="227884"/>
    <lineage>
        <taxon>Eukaryota</taxon>
        <taxon>Metazoa</taxon>
        <taxon>Ecdysozoa</taxon>
        <taxon>Nematoda</taxon>
        <taxon>Chromadorea</taxon>
        <taxon>Rhabditida</taxon>
        <taxon>Tylenchina</taxon>
        <taxon>Panagrolaimomorpha</taxon>
        <taxon>Panagrolaimoidea</taxon>
        <taxon>Panagrolaimidae</taxon>
        <taxon>Panagrolaimus</taxon>
    </lineage>
</organism>
<dbReference type="WBParaSite" id="PDA_v2.g6797.t1">
    <property type="protein sequence ID" value="PDA_v2.g6797.t1"/>
    <property type="gene ID" value="PDA_v2.g6797"/>
</dbReference>
<dbReference type="InterPro" id="IPR036259">
    <property type="entry name" value="MFS_trans_sf"/>
</dbReference>
<dbReference type="AlphaFoldDB" id="A0A914QS96"/>
<evidence type="ECO:0000313" key="3">
    <source>
        <dbReference type="WBParaSite" id="PDA_v2.g6797.t1"/>
    </source>
</evidence>
<proteinExistence type="predicted"/>